<keyword evidence="5" id="KW-0479">Metal-binding</keyword>
<evidence type="ECO:0000313" key="12">
    <source>
        <dbReference type="Proteomes" id="UP001497493"/>
    </source>
</evidence>
<dbReference type="InterPro" id="IPR001949">
    <property type="entry name" value="NADH-UbQ_OxRdtase_51kDa_CS"/>
</dbReference>
<comment type="similarity">
    <text evidence="2">Belongs to the complex I 51 kDa subunit family.</text>
</comment>
<dbReference type="Gene3D" id="3.40.50.11540">
    <property type="entry name" value="NADH-ubiquinone oxidoreductase 51kDa subunit"/>
    <property type="match status" value="1"/>
</dbReference>
<evidence type="ECO:0000256" key="6">
    <source>
        <dbReference type="ARBA" id="ARBA00023004"/>
    </source>
</evidence>
<dbReference type="InterPro" id="IPR037207">
    <property type="entry name" value="Nuop51_4Fe4S-bd_sf"/>
</dbReference>
<proteinExistence type="inferred from homology"/>
<evidence type="ECO:0000256" key="7">
    <source>
        <dbReference type="ARBA" id="ARBA00023014"/>
    </source>
</evidence>
<gene>
    <name evidence="11" type="primary">hoxF</name>
    <name evidence="11" type="ORF">MECH1_V1_2498</name>
</gene>
<dbReference type="EMBL" id="OZ026884">
    <property type="protein sequence ID" value="CAL1241274.1"/>
    <property type="molecule type" value="Genomic_DNA"/>
</dbReference>
<dbReference type="SUPFAM" id="SSF142019">
    <property type="entry name" value="Nqo1 FMN-binding domain-like"/>
    <property type="match status" value="1"/>
</dbReference>
<dbReference type="Pfam" id="PF10589">
    <property type="entry name" value="NADH_4Fe-4S"/>
    <property type="match status" value="1"/>
</dbReference>
<dbReference type="PROSITE" id="PS00644">
    <property type="entry name" value="COMPLEX1_51K_1"/>
    <property type="match status" value="1"/>
</dbReference>
<dbReference type="Pfam" id="PF01512">
    <property type="entry name" value="Complex1_51K"/>
    <property type="match status" value="1"/>
</dbReference>
<keyword evidence="12" id="KW-1185">Reference proteome</keyword>
<comment type="cofactor">
    <cofactor evidence="1">
        <name>FMN</name>
        <dbReference type="ChEBI" id="CHEBI:58210"/>
    </cofactor>
</comment>
<dbReference type="Proteomes" id="UP001497493">
    <property type="component" value="Chromosome"/>
</dbReference>
<reference evidence="11 12" key="1">
    <citation type="submission" date="2024-04" db="EMBL/GenBank/DDBJ databases">
        <authorList>
            <person name="Cremers G."/>
        </authorList>
    </citation>
    <scope>NUCLEOTIDE SEQUENCE [LARGE SCALE GENOMIC DNA]</scope>
    <source>
        <strain evidence="11">MeCH1-AG</strain>
    </source>
</reference>
<keyword evidence="6" id="KW-0408">Iron</keyword>
<dbReference type="PANTHER" id="PTHR43578">
    <property type="entry name" value="NADH-QUINONE OXIDOREDUCTASE SUBUNIT F"/>
    <property type="match status" value="1"/>
</dbReference>
<dbReference type="InterPro" id="IPR011538">
    <property type="entry name" value="Nuo51_FMN-bd"/>
</dbReference>
<dbReference type="RefSeq" id="WP_348757804.1">
    <property type="nucleotide sequence ID" value="NZ_OZ026884.1"/>
</dbReference>
<dbReference type="Gene3D" id="1.10.10.1590">
    <property type="entry name" value="NADH-quinone oxidoreductase subunit E"/>
    <property type="match status" value="1"/>
</dbReference>
<dbReference type="InterPro" id="IPR036249">
    <property type="entry name" value="Thioredoxin-like_sf"/>
</dbReference>
<dbReference type="SMART" id="SM00928">
    <property type="entry name" value="NADH_4Fe-4S"/>
    <property type="match status" value="1"/>
</dbReference>
<keyword evidence="4" id="KW-0004">4Fe-4S</keyword>
<dbReference type="PROSITE" id="PS00645">
    <property type="entry name" value="COMPLEX1_51K_2"/>
    <property type="match status" value="1"/>
</dbReference>
<evidence type="ECO:0000256" key="9">
    <source>
        <dbReference type="ARBA" id="ARBA00032787"/>
    </source>
</evidence>
<evidence type="ECO:0000256" key="1">
    <source>
        <dbReference type="ARBA" id="ARBA00001917"/>
    </source>
</evidence>
<evidence type="ECO:0000256" key="3">
    <source>
        <dbReference type="ARBA" id="ARBA00019901"/>
    </source>
</evidence>
<evidence type="ECO:0000256" key="8">
    <source>
        <dbReference type="ARBA" id="ARBA00031578"/>
    </source>
</evidence>
<evidence type="ECO:0000256" key="5">
    <source>
        <dbReference type="ARBA" id="ARBA00022723"/>
    </source>
</evidence>
<dbReference type="GO" id="GO:0047985">
    <property type="term" value="F:hydrogen dehydrogenase activity"/>
    <property type="evidence" value="ECO:0007669"/>
    <property type="project" value="UniProtKB-EC"/>
</dbReference>
<dbReference type="PANTHER" id="PTHR43578:SF3">
    <property type="entry name" value="NADH-QUINONE OXIDOREDUCTASE SUBUNIT F"/>
    <property type="match status" value="1"/>
</dbReference>
<evidence type="ECO:0000313" key="11">
    <source>
        <dbReference type="EMBL" id="CAL1241274.1"/>
    </source>
</evidence>
<dbReference type="Gene3D" id="3.10.20.600">
    <property type="match status" value="1"/>
</dbReference>
<dbReference type="SUPFAM" id="SSF52833">
    <property type="entry name" value="Thioredoxin-like"/>
    <property type="match status" value="1"/>
</dbReference>
<sequence length="607" mass="65563">MALSAAERIALDDILARYPRDPAELVQILRAVQERFRHVPRAAMQAIATALGIPLTQVEGVTEFYAFLSTAPVGRYDLRYSDSITDHMLGSRELASYLCQRLGVQPGETRADGKVSFAFTSCTGMCDQGPAALVNGRAVTRLDRARVDAMAGLIEAETPLAAWPPEFFQVEDNIRKAGPLLGTGLAPGAALRRALEQGAEALLAELELSGLRGRGGAGFNTAMKWRFCREGWPDDPAAPQRPRYVVCNADEGEPGTFKDRVLLNSYAHAVFEGMTVCAAVVGARQGFLYLRGEYAHLQEALQNVLDQRRRLGLLGQSILGRTGFDFDIRIHLGAGAYICGEESALIESLEGKRGNPRNRPPYPVTHGYRGQPTVVNNVETFVAAAHIALTGGAGFAALGTAKSKGTKLLSISGDCARPGIYEYPFGTRVADILADCGASEPLGVQVGGPSGTFVAPREFDRRLAFEDLATGGSFIVFDRSRDLLAIARNFTHFFAHESCGFCTPCRVGTALLRDTLDKICAGHGTPYDLVELTRLAKLVKNTSHCGLGQTAANPVLSTLERFPDLYQARLGDSHFEPGFDLDGALEVSRRLTGRDDPYAHLAQMAED</sequence>
<evidence type="ECO:0000259" key="10">
    <source>
        <dbReference type="SMART" id="SM00928"/>
    </source>
</evidence>
<protein>
    <recommendedName>
        <fullName evidence="3">NADH-quinone oxidoreductase subunit F</fullName>
    </recommendedName>
    <alternativeName>
        <fullName evidence="8">NADH dehydrogenase I subunit F</fullName>
    </alternativeName>
    <alternativeName>
        <fullName evidence="9">NDH-1 subunit F</fullName>
    </alternativeName>
</protein>
<feature type="domain" description="NADH-ubiquinone oxidoreductase 51kDa subunit iron-sulphur binding" evidence="10">
    <location>
        <begin position="484"/>
        <end position="529"/>
    </location>
</feature>
<dbReference type="InterPro" id="IPR019575">
    <property type="entry name" value="Nuop51_4Fe4S-bd"/>
</dbReference>
<evidence type="ECO:0000256" key="2">
    <source>
        <dbReference type="ARBA" id="ARBA00007523"/>
    </source>
</evidence>
<keyword evidence="7" id="KW-0411">Iron-sulfur</keyword>
<name>A0ABM9NKX8_9GAMM</name>
<dbReference type="Gene3D" id="1.20.1440.230">
    <property type="entry name" value="NADH-ubiquinone oxidoreductase 51kDa subunit, iron-sulphur binding domain"/>
    <property type="match status" value="1"/>
</dbReference>
<organism evidence="11 12">
    <name type="scientific">Candidatus Methylocalor cossyra</name>
    <dbReference type="NCBI Taxonomy" id="3108543"/>
    <lineage>
        <taxon>Bacteria</taxon>
        <taxon>Pseudomonadati</taxon>
        <taxon>Pseudomonadota</taxon>
        <taxon>Gammaproteobacteria</taxon>
        <taxon>Methylococcales</taxon>
        <taxon>Methylococcaceae</taxon>
        <taxon>Candidatus Methylocalor</taxon>
    </lineage>
</organism>
<dbReference type="Pfam" id="PF01257">
    <property type="entry name" value="2Fe-2S_thioredx"/>
    <property type="match status" value="1"/>
</dbReference>
<dbReference type="SUPFAM" id="SSF140490">
    <property type="entry name" value="Nqo1C-terminal domain-like"/>
    <property type="match status" value="1"/>
</dbReference>
<dbReference type="InterPro" id="IPR037225">
    <property type="entry name" value="Nuo51_FMN-bd_sf"/>
</dbReference>
<dbReference type="InterPro" id="IPR041921">
    <property type="entry name" value="NuoE_N"/>
</dbReference>
<dbReference type="Gene3D" id="3.40.30.10">
    <property type="entry name" value="Glutaredoxin"/>
    <property type="match status" value="1"/>
</dbReference>
<accession>A0ABM9NKX8</accession>
<keyword evidence="11" id="KW-0560">Oxidoreductase</keyword>
<evidence type="ECO:0000256" key="4">
    <source>
        <dbReference type="ARBA" id="ARBA00022485"/>
    </source>
</evidence>
<dbReference type="SUPFAM" id="SSF142984">
    <property type="entry name" value="Nqo1 middle domain-like"/>
    <property type="match status" value="1"/>
</dbReference>